<evidence type="ECO:0000313" key="2">
    <source>
        <dbReference type="EMBL" id="MCM5682100.1"/>
    </source>
</evidence>
<keyword evidence="3" id="KW-1185">Reference proteome</keyword>
<dbReference type="EMBL" id="JAMKFE010000016">
    <property type="protein sequence ID" value="MCM5682100.1"/>
    <property type="molecule type" value="Genomic_DNA"/>
</dbReference>
<dbReference type="Pfam" id="PF10881">
    <property type="entry name" value="DUF2726"/>
    <property type="match status" value="1"/>
</dbReference>
<dbReference type="RefSeq" id="WP_251780581.1">
    <property type="nucleotide sequence ID" value="NZ_JAMKFE010000016.1"/>
</dbReference>
<sequence>MQTVLLIAALTSAAAFGAGIVLWLTTRKRPLPLPHVWNLMLRPVFTADERRMHRQLREAFPHYVVLAKLPLTRFTQPSEPARVAYWHELISSLHVTFALCTPNGRVITAIDIEGRHHRSRRATTIKTGVLQACRVQYLHFYADELPSLAEVQLAVEGHASAVAASPSAEGAPTRFAQAQQTLATTVQRRREQRAAGWQDSAYPDSFFAPDSRFDGLIESGFTPLAPTPTTAPTVPTLAPDSEIAAVVVDTPAAAAPR</sequence>
<dbReference type="InterPro" id="IPR024402">
    <property type="entry name" value="DUF2726"/>
</dbReference>
<feature type="domain" description="DUF2726" evidence="1">
    <location>
        <begin position="42"/>
        <end position="140"/>
    </location>
</feature>
<protein>
    <submittedName>
        <fullName evidence="2">DUF2726 domain-containing protein</fullName>
    </submittedName>
</protein>
<proteinExistence type="predicted"/>
<evidence type="ECO:0000313" key="3">
    <source>
        <dbReference type="Proteomes" id="UP001165541"/>
    </source>
</evidence>
<comment type="caution">
    <text evidence="2">The sequence shown here is derived from an EMBL/GenBank/DDBJ whole genome shotgun (WGS) entry which is preliminary data.</text>
</comment>
<dbReference type="Proteomes" id="UP001165541">
    <property type="component" value="Unassembled WGS sequence"/>
</dbReference>
<accession>A0ABT0YTM1</accession>
<gene>
    <name evidence="2" type="ORF">M8A51_21435</name>
</gene>
<name>A0ABT0YTM1_9BURK</name>
<organism evidence="2 3">
    <name type="scientific">Caldimonas mangrovi</name>
    <dbReference type="NCBI Taxonomy" id="2944811"/>
    <lineage>
        <taxon>Bacteria</taxon>
        <taxon>Pseudomonadati</taxon>
        <taxon>Pseudomonadota</taxon>
        <taxon>Betaproteobacteria</taxon>
        <taxon>Burkholderiales</taxon>
        <taxon>Sphaerotilaceae</taxon>
        <taxon>Caldimonas</taxon>
    </lineage>
</organism>
<evidence type="ECO:0000259" key="1">
    <source>
        <dbReference type="Pfam" id="PF10881"/>
    </source>
</evidence>
<reference evidence="2" key="1">
    <citation type="submission" date="2022-05" db="EMBL/GenBank/DDBJ databases">
        <title>Schlegelella sp. nov., isolated from mangrove soil.</title>
        <authorList>
            <person name="Liu Y."/>
            <person name="Ge X."/>
            <person name="Liu W."/>
        </authorList>
    </citation>
    <scope>NUCLEOTIDE SEQUENCE</scope>
    <source>
        <strain evidence="2">S2-27</strain>
    </source>
</reference>